<protein>
    <submittedName>
        <fullName evidence="2">RCG48334, isoform CRA_a</fullName>
    </submittedName>
</protein>
<evidence type="ECO:0000313" key="3">
    <source>
        <dbReference type="Proteomes" id="UP000234681"/>
    </source>
</evidence>
<feature type="transmembrane region" description="Helical" evidence="1">
    <location>
        <begin position="92"/>
        <end position="109"/>
    </location>
</feature>
<sequence length="135" mass="15382">MRGHSPALGKGNSPSLGQQARRQCQRHPIIEKTREWGMAVYITINSSRQKWICEFKATQRYIVRSCLKPTALILHLPSPHKKGKNKGLSVKNLENLIFTLALCLTWFFFMRSWTLGKSLPCSRELAMGSRSVTHS</sequence>
<name>A6HYY5_RAT</name>
<keyword evidence="1" id="KW-0812">Transmembrane</keyword>
<reference evidence="3" key="1">
    <citation type="submission" date="2005-09" db="EMBL/GenBank/DDBJ databases">
        <authorList>
            <person name="Mural R.J."/>
            <person name="Li P.W."/>
            <person name="Adams M.D."/>
            <person name="Amanatides P.G."/>
            <person name="Baden-Tillson H."/>
            <person name="Barnstead M."/>
            <person name="Chin S.H."/>
            <person name="Dew I."/>
            <person name="Evans C.A."/>
            <person name="Ferriera S."/>
            <person name="Flanigan M."/>
            <person name="Fosler C."/>
            <person name="Glodek A."/>
            <person name="Gu Z."/>
            <person name="Holt R.A."/>
            <person name="Jennings D."/>
            <person name="Kraft C.L."/>
            <person name="Lu F."/>
            <person name="Nguyen T."/>
            <person name="Nusskern D.R."/>
            <person name="Pfannkoch C.M."/>
            <person name="Sitter C."/>
            <person name="Sutton G.G."/>
            <person name="Venter J.C."/>
            <person name="Wang Z."/>
            <person name="Woodage T."/>
            <person name="Zheng X.H."/>
            <person name="Zhong F."/>
        </authorList>
    </citation>
    <scope>NUCLEOTIDE SEQUENCE [LARGE SCALE GENOMIC DNA]</scope>
    <source>
        <strain>BN</strain>
        <strain evidence="3">Sprague-Dawley</strain>
    </source>
</reference>
<evidence type="ECO:0000256" key="1">
    <source>
        <dbReference type="SAM" id="Phobius"/>
    </source>
</evidence>
<dbReference type="EMBL" id="CH473953">
    <property type="protein sequence ID" value="EDM12416.1"/>
    <property type="molecule type" value="Genomic_DNA"/>
</dbReference>
<gene>
    <name evidence="2" type="ORF">rCG_48334</name>
</gene>
<evidence type="ECO:0000313" key="2">
    <source>
        <dbReference type="EMBL" id="EDM12416.1"/>
    </source>
</evidence>
<accession>A6HYY5</accession>
<proteinExistence type="predicted"/>
<dbReference type="AlphaFoldDB" id="A6HYY5"/>
<keyword evidence="1" id="KW-0472">Membrane</keyword>
<organism evidence="2 3">
    <name type="scientific">Rattus norvegicus</name>
    <name type="common">Rat</name>
    <dbReference type="NCBI Taxonomy" id="10116"/>
    <lineage>
        <taxon>Eukaryota</taxon>
        <taxon>Metazoa</taxon>
        <taxon>Chordata</taxon>
        <taxon>Craniata</taxon>
        <taxon>Vertebrata</taxon>
        <taxon>Euteleostomi</taxon>
        <taxon>Mammalia</taxon>
        <taxon>Eutheria</taxon>
        <taxon>Euarchontoglires</taxon>
        <taxon>Glires</taxon>
        <taxon>Rodentia</taxon>
        <taxon>Myomorpha</taxon>
        <taxon>Muroidea</taxon>
        <taxon>Muridae</taxon>
        <taxon>Murinae</taxon>
        <taxon>Rattus</taxon>
    </lineage>
</organism>
<dbReference type="Proteomes" id="UP000234681">
    <property type="component" value="Chromosome 1"/>
</dbReference>
<keyword evidence="1" id="KW-1133">Transmembrane helix</keyword>